<gene>
    <name evidence="2" type="ORF">DXN04_22385</name>
</gene>
<keyword evidence="2" id="KW-0378">Hydrolase</keyword>
<proteinExistence type="predicted"/>
<dbReference type="Pfam" id="PF00144">
    <property type="entry name" value="Beta-lactamase"/>
    <property type="match status" value="1"/>
</dbReference>
<comment type="caution">
    <text evidence="2">The sequence shown here is derived from an EMBL/GenBank/DDBJ whole genome shotgun (WGS) entry which is preliminary data.</text>
</comment>
<dbReference type="Proteomes" id="UP000261174">
    <property type="component" value="Unassembled WGS sequence"/>
</dbReference>
<protein>
    <submittedName>
        <fullName evidence="2">Class A beta-lactamase-related serine hydrolase</fullName>
    </submittedName>
</protein>
<sequence>MNKLTHALLLLLLSVLRTYGQDQQIGPQLDSLFTKEFKPTTPGCEVLVAKDGKGIYHKAFGSANLELNVPVTADMVFKLASITKQFTAIAVLQLLEKGKLSLQDSLQKFIPDYPSKGHAITIRQLLTHTSGIRDYMQIDYPALYMERWDFSPKQLIDSFKYFPLEFEPGTKYSYSNSGYYLLGYIIEKVSGRSYQKYVQENIIQPLGLEHTYFDMDGIIIPNRVNGYRKEGTVFKNADYWSPTIAYAAGGLLSNTQDLLKWFNALLAGQVIRTETLAEAFTPFKLKNGSPVNYGYGWYIQNQDGIQSIEHGGKMNGFITNEIYYPEQKIFIAILLNCEDAPRDELSVRISEIVLGRQLQTDTQLDENVLNTYIGTYSLSTDANRTITLAKEKDKLVLKIPGQSNFELLFQTATRFQLKNMKDMSGEFIRENGVVTKMIVHQNGLFEWKKIK</sequence>
<dbReference type="SUPFAM" id="SSF56601">
    <property type="entry name" value="beta-lactamase/transpeptidase-like"/>
    <property type="match status" value="1"/>
</dbReference>
<accession>A0A3E1NWX4</accession>
<evidence type="ECO:0000313" key="2">
    <source>
        <dbReference type="EMBL" id="RFM32437.1"/>
    </source>
</evidence>
<dbReference type="OrthoDB" id="9793489at2"/>
<reference evidence="2 3" key="1">
    <citation type="submission" date="2018-08" db="EMBL/GenBank/DDBJ databases">
        <title>Chitinophaga sp. K20C18050901, a novel bacterium isolated from forest soil.</title>
        <authorList>
            <person name="Wang C."/>
        </authorList>
    </citation>
    <scope>NUCLEOTIDE SEQUENCE [LARGE SCALE GENOMIC DNA]</scope>
    <source>
        <strain evidence="2 3">K20C18050901</strain>
    </source>
</reference>
<dbReference type="EMBL" id="QTJV01000009">
    <property type="protein sequence ID" value="RFM32437.1"/>
    <property type="molecule type" value="Genomic_DNA"/>
</dbReference>
<dbReference type="Gene3D" id="3.40.710.10">
    <property type="entry name" value="DD-peptidase/beta-lactamase superfamily"/>
    <property type="match status" value="1"/>
</dbReference>
<dbReference type="InterPro" id="IPR012338">
    <property type="entry name" value="Beta-lactam/transpept-like"/>
</dbReference>
<dbReference type="AlphaFoldDB" id="A0A3E1NWX4"/>
<dbReference type="PANTHER" id="PTHR46825:SF9">
    <property type="entry name" value="BETA-LACTAMASE-RELATED DOMAIN-CONTAINING PROTEIN"/>
    <property type="match status" value="1"/>
</dbReference>
<keyword evidence="3" id="KW-1185">Reference proteome</keyword>
<evidence type="ECO:0000259" key="1">
    <source>
        <dbReference type="Pfam" id="PF00144"/>
    </source>
</evidence>
<dbReference type="InterPro" id="IPR001466">
    <property type="entry name" value="Beta-lactam-related"/>
</dbReference>
<dbReference type="InterPro" id="IPR050491">
    <property type="entry name" value="AmpC-like"/>
</dbReference>
<feature type="domain" description="Beta-lactamase-related" evidence="1">
    <location>
        <begin position="41"/>
        <end position="343"/>
    </location>
</feature>
<dbReference type="RefSeq" id="WP_116855630.1">
    <property type="nucleotide sequence ID" value="NZ_QTJV01000009.1"/>
</dbReference>
<evidence type="ECO:0000313" key="3">
    <source>
        <dbReference type="Proteomes" id="UP000261174"/>
    </source>
</evidence>
<dbReference type="GO" id="GO:0016787">
    <property type="term" value="F:hydrolase activity"/>
    <property type="evidence" value="ECO:0007669"/>
    <property type="project" value="UniProtKB-KW"/>
</dbReference>
<name>A0A3E1NWX4_9BACT</name>
<dbReference type="PANTHER" id="PTHR46825">
    <property type="entry name" value="D-ALANYL-D-ALANINE-CARBOXYPEPTIDASE/ENDOPEPTIDASE AMPH"/>
    <property type="match status" value="1"/>
</dbReference>
<organism evidence="2 3">
    <name type="scientific">Chitinophaga silvisoli</name>
    <dbReference type="NCBI Taxonomy" id="2291814"/>
    <lineage>
        <taxon>Bacteria</taxon>
        <taxon>Pseudomonadati</taxon>
        <taxon>Bacteroidota</taxon>
        <taxon>Chitinophagia</taxon>
        <taxon>Chitinophagales</taxon>
        <taxon>Chitinophagaceae</taxon>
        <taxon>Chitinophaga</taxon>
    </lineage>
</organism>